<name>A0A8J3S6E2_PLARO</name>
<reference evidence="5" key="1">
    <citation type="submission" date="2021-01" db="EMBL/GenBank/DDBJ databases">
        <title>Whole genome shotgun sequence of Planobispora rosea NBRC 15558.</title>
        <authorList>
            <person name="Komaki H."/>
            <person name="Tamura T."/>
        </authorList>
    </citation>
    <scope>NUCLEOTIDE SEQUENCE</scope>
    <source>
        <strain evidence="5">NBRC 15558</strain>
    </source>
</reference>
<dbReference type="SUPFAM" id="SSF53822">
    <property type="entry name" value="Periplasmic binding protein-like I"/>
    <property type="match status" value="1"/>
</dbReference>
<sequence length="338" mass="35057">MPELPTLAQVAAAAGVSPATASRVLTGSVRVTTSTRRQVHDAISRLGYVRHRAPRGGSGRRSDLTVAVVVCEPAQRLFTEPFYARVITTTEEVLAAHGIPLTVMTAASTASTVTTPQLVSGAVDGVLLVGARDRHPLVVTLAASGIPVRSVGRPPDGVELPYVDMDNYDGGKQAAEHLLLGGRRAIAAIAGPPGLPASRDRLEGFIGTLTQAGMAGVPVAYGDFTHSSGVHAAQWLLRRMPHLDAIFAASDVMAAAAVQTLRRAGRRVPDDVAVVGFDDAPVARRTSPTLTTVRQPVEELAALAARLLLGSMGAEPGAAKHAGGNPTLPTELVVRESA</sequence>
<feature type="domain" description="HTH lacI-type" evidence="4">
    <location>
        <begin position="5"/>
        <end position="59"/>
    </location>
</feature>
<dbReference type="InterPro" id="IPR046335">
    <property type="entry name" value="LacI/GalR-like_sensor"/>
</dbReference>
<dbReference type="InterPro" id="IPR028082">
    <property type="entry name" value="Peripla_BP_I"/>
</dbReference>
<evidence type="ECO:0000256" key="2">
    <source>
        <dbReference type="ARBA" id="ARBA00023125"/>
    </source>
</evidence>
<keyword evidence="3" id="KW-0804">Transcription</keyword>
<dbReference type="SUPFAM" id="SSF47413">
    <property type="entry name" value="lambda repressor-like DNA-binding domains"/>
    <property type="match status" value="1"/>
</dbReference>
<dbReference type="AlphaFoldDB" id="A0A8J3S6E2"/>
<evidence type="ECO:0000259" key="4">
    <source>
        <dbReference type="PROSITE" id="PS50932"/>
    </source>
</evidence>
<evidence type="ECO:0000313" key="5">
    <source>
        <dbReference type="EMBL" id="GIH86787.1"/>
    </source>
</evidence>
<dbReference type="Gene3D" id="1.10.260.40">
    <property type="entry name" value="lambda repressor-like DNA-binding domains"/>
    <property type="match status" value="1"/>
</dbReference>
<dbReference type="InterPro" id="IPR000843">
    <property type="entry name" value="HTH_LacI"/>
</dbReference>
<dbReference type="Pfam" id="PF00356">
    <property type="entry name" value="LacI"/>
    <property type="match status" value="1"/>
</dbReference>
<dbReference type="PROSITE" id="PS50932">
    <property type="entry name" value="HTH_LACI_2"/>
    <property type="match status" value="1"/>
</dbReference>
<protein>
    <submittedName>
        <fullName evidence="5">LacI family transcriptional regulator</fullName>
    </submittedName>
</protein>
<dbReference type="SMART" id="SM00354">
    <property type="entry name" value="HTH_LACI"/>
    <property type="match status" value="1"/>
</dbReference>
<dbReference type="PANTHER" id="PTHR30146:SF109">
    <property type="entry name" value="HTH-TYPE TRANSCRIPTIONAL REGULATOR GALS"/>
    <property type="match status" value="1"/>
</dbReference>
<dbReference type="GO" id="GO:0000976">
    <property type="term" value="F:transcription cis-regulatory region binding"/>
    <property type="evidence" value="ECO:0007669"/>
    <property type="project" value="TreeGrafter"/>
</dbReference>
<dbReference type="CDD" id="cd01392">
    <property type="entry name" value="HTH_LacI"/>
    <property type="match status" value="1"/>
</dbReference>
<dbReference type="RefSeq" id="WP_068921050.1">
    <property type="nucleotide sequence ID" value="NZ_BMQP01000030.1"/>
</dbReference>
<accession>A0A8J3S6E2</accession>
<dbReference type="Pfam" id="PF13377">
    <property type="entry name" value="Peripla_BP_3"/>
    <property type="match status" value="1"/>
</dbReference>
<keyword evidence="2" id="KW-0238">DNA-binding</keyword>
<evidence type="ECO:0000256" key="1">
    <source>
        <dbReference type="ARBA" id="ARBA00023015"/>
    </source>
</evidence>
<evidence type="ECO:0000256" key="3">
    <source>
        <dbReference type="ARBA" id="ARBA00023163"/>
    </source>
</evidence>
<gene>
    <name evidence="5" type="ORF">Pro02_51950</name>
</gene>
<keyword evidence="1" id="KW-0805">Transcription regulation</keyword>
<dbReference type="CDD" id="cd06267">
    <property type="entry name" value="PBP1_LacI_sugar_binding-like"/>
    <property type="match status" value="1"/>
</dbReference>
<evidence type="ECO:0000313" key="6">
    <source>
        <dbReference type="Proteomes" id="UP000655044"/>
    </source>
</evidence>
<dbReference type="PANTHER" id="PTHR30146">
    <property type="entry name" value="LACI-RELATED TRANSCRIPTIONAL REPRESSOR"/>
    <property type="match status" value="1"/>
</dbReference>
<dbReference type="EMBL" id="BOOI01000050">
    <property type="protein sequence ID" value="GIH86787.1"/>
    <property type="molecule type" value="Genomic_DNA"/>
</dbReference>
<comment type="caution">
    <text evidence="5">The sequence shown here is derived from an EMBL/GenBank/DDBJ whole genome shotgun (WGS) entry which is preliminary data.</text>
</comment>
<proteinExistence type="predicted"/>
<dbReference type="Gene3D" id="3.40.50.2300">
    <property type="match status" value="2"/>
</dbReference>
<dbReference type="InterPro" id="IPR010982">
    <property type="entry name" value="Lambda_DNA-bd_dom_sf"/>
</dbReference>
<dbReference type="Proteomes" id="UP000655044">
    <property type="component" value="Unassembled WGS sequence"/>
</dbReference>
<dbReference type="OrthoDB" id="3208777at2"/>
<organism evidence="5 6">
    <name type="scientific">Planobispora rosea</name>
    <dbReference type="NCBI Taxonomy" id="35762"/>
    <lineage>
        <taxon>Bacteria</taxon>
        <taxon>Bacillati</taxon>
        <taxon>Actinomycetota</taxon>
        <taxon>Actinomycetes</taxon>
        <taxon>Streptosporangiales</taxon>
        <taxon>Streptosporangiaceae</taxon>
        <taxon>Planobispora</taxon>
    </lineage>
</organism>
<dbReference type="GO" id="GO:0003700">
    <property type="term" value="F:DNA-binding transcription factor activity"/>
    <property type="evidence" value="ECO:0007669"/>
    <property type="project" value="TreeGrafter"/>
</dbReference>
<keyword evidence="6" id="KW-1185">Reference proteome</keyword>